<evidence type="ECO:0000313" key="9">
    <source>
        <dbReference type="EMBL" id="AYC39976.1"/>
    </source>
</evidence>
<feature type="transmembrane region" description="Helical" evidence="7">
    <location>
        <begin position="285"/>
        <end position="307"/>
    </location>
</feature>
<evidence type="ECO:0000259" key="8">
    <source>
        <dbReference type="Pfam" id="PF02687"/>
    </source>
</evidence>
<evidence type="ECO:0000256" key="1">
    <source>
        <dbReference type="ARBA" id="ARBA00004651"/>
    </source>
</evidence>
<name>A0AAI8L1X3_9ACTN</name>
<dbReference type="AlphaFoldDB" id="A0AAI8L1X3"/>
<feature type="transmembrane region" description="Helical" evidence="7">
    <location>
        <begin position="778"/>
        <end position="801"/>
    </location>
</feature>
<proteinExistence type="inferred from homology"/>
<dbReference type="Proteomes" id="UP000265765">
    <property type="component" value="Chromosome"/>
</dbReference>
<dbReference type="GeneID" id="91283112"/>
<dbReference type="Pfam" id="PF02687">
    <property type="entry name" value="FtsX"/>
    <property type="match status" value="2"/>
</dbReference>
<reference evidence="9 10" key="1">
    <citation type="submission" date="2018-09" db="EMBL/GenBank/DDBJ databases">
        <title>Production of Trimethoprim by Streptomyces sp. 3E-1.</title>
        <authorList>
            <person name="Kang H.J."/>
            <person name="Kim S.B."/>
        </authorList>
    </citation>
    <scope>NUCLEOTIDE SEQUENCE [LARGE SCALE GENOMIC DNA]</scope>
    <source>
        <strain evidence="9 10">3E-1</strain>
    </source>
</reference>
<dbReference type="EMBL" id="CP032427">
    <property type="protein sequence ID" value="AYC39976.1"/>
    <property type="molecule type" value="Genomic_DNA"/>
</dbReference>
<feature type="domain" description="ABC3 transporter permease C-terminal" evidence="8">
    <location>
        <begin position="687"/>
        <end position="802"/>
    </location>
</feature>
<feature type="transmembrane region" description="Helical" evidence="7">
    <location>
        <begin position="728"/>
        <end position="758"/>
    </location>
</feature>
<gene>
    <name evidence="9" type="ORF">DWG14_04219</name>
</gene>
<feature type="transmembrane region" description="Helical" evidence="7">
    <location>
        <begin position="379"/>
        <end position="401"/>
    </location>
</feature>
<keyword evidence="2" id="KW-1003">Cell membrane</keyword>
<dbReference type="KEGG" id="sge:DWG14_04219"/>
<dbReference type="InterPro" id="IPR050250">
    <property type="entry name" value="Macrolide_Exporter_MacB"/>
</dbReference>
<evidence type="ECO:0000313" key="10">
    <source>
        <dbReference type="Proteomes" id="UP000265765"/>
    </source>
</evidence>
<dbReference type="PANTHER" id="PTHR30572">
    <property type="entry name" value="MEMBRANE COMPONENT OF TRANSPORTER-RELATED"/>
    <property type="match status" value="1"/>
</dbReference>
<evidence type="ECO:0000256" key="4">
    <source>
        <dbReference type="ARBA" id="ARBA00022989"/>
    </source>
</evidence>
<dbReference type="PANTHER" id="PTHR30572:SF4">
    <property type="entry name" value="ABC TRANSPORTER PERMEASE YTRF"/>
    <property type="match status" value="1"/>
</dbReference>
<dbReference type="GO" id="GO:0022857">
    <property type="term" value="F:transmembrane transporter activity"/>
    <property type="evidence" value="ECO:0007669"/>
    <property type="project" value="TreeGrafter"/>
</dbReference>
<feature type="transmembrane region" description="Helical" evidence="7">
    <location>
        <begin position="683"/>
        <end position="707"/>
    </location>
</feature>
<evidence type="ECO:0000256" key="7">
    <source>
        <dbReference type="SAM" id="Phobius"/>
    </source>
</evidence>
<comment type="subcellular location">
    <subcellularLocation>
        <location evidence="1">Cell membrane</location>
        <topology evidence="1">Multi-pass membrane protein</topology>
    </subcellularLocation>
</comment>
<dbReference type="RefSeq" id="WP_120051631.1">
    <property type="nucleotide sequence ID" value="NZ_CP032427.1"/>
</dbReference>
<feature type="domain" description="ABC3 transporter permease C-terminal" evidence="8">
    <location>
        <begin position="243"/>
        <end position="362"/>
    </location>
</feature>
<feature type="transmembrane region" description="Helical" evidence="7">
    <location>
        <begin position="339"/>
        <end position="359"/>
    </location>
</feature>
<feature type="transmembrane region" description="Helical" evidence="7">
    <location>
        <begin position="466"/>
        <end position="485"/>
    </location>
</feature>
<dbReference type="GO" id="GO:0005886">
    <property type="term" value="C:plasma membrane"/>
    <property type="evidence" value="ECO:0007669"/>
    <property type="project" value="UniProtKB-SubCell"/>
</dbReference>
<evidence type="ECO:0000256" key="6">
    <source>
        <dbReference type="ARBA" id="ARBA00038076"/>
    </source>
</evidence>
<comment type="similarity">
    <text evidence="6">Belongs to the ABC-4 integral membrane protein family.</text>
</comment>
<dbReference type="InterPro" id="IPR003838">
    <property type="entry name" value="ABC3_permease_C"/>
</dbReference>
<feature type="transmembrane region" description="Helical" evidence="7">
    <location>
        <begin position="238"/>
        <end position="264"/>
    </location>
</feature>
<evidence type="ECO:0000256" key="3">
    <source>
        <dbReference type="ARBA" id="ARBA00022692"/>
    </source>
</evidence>
<feature type="transmembrane region" description="Helical" evidence="7">
    <location>
        <begin position="413"/>
        <end position="432"/>
    </location>
</feature>
<accession>A0AAI8L1X3</accession>
<keyword evidence="3 7" id="KW-0812">Transmembrane</keyword>
<keyword evidence="4 7" id="KW-1133">Transmembrane helix</keyword>
<evidence type="ECO:0000256" key="2">
    <source>
        <dbReference type="ARBA" id="ARBA00022475"/>
    </source>
</evidence>
<protein>
    <recommendedName>
        <fullName evidence="8">ABC3 transporter permease C-terminal domain-containing protein</fullName>
    </recommendedName>
</protein>
<organism evidence="9 10">
    <name type="scientific">Streptomyces griseorubiginosus</name>
    <dbReference type="NCBI Taxonomy" id="67304"/>
    <lineage>
        <taxon>Bacteria</taxon>
        <taxon>Bacillati</taxon>
        <taxon>Actinomycetota</taxon>
        <taxon>Actinomycetes</taxon>
        <taxon>Kitasatosporales</taxon>
        <taxon>Streptomycetaceae</taxon>
        <taxon>Streptomyces</taxon>
    </lineage>
</organism>
<keyword evidence="5 7" id="KW-0472">Membrane</keyword>
<sequence length="813" mass="84223">MLSVALRTLRTRWVTFVGSFVALSLGVALLAVMGLALASSLDAPERQPERFAAAPVVVRGQDTLSVPTPIGDRTQKLVHPRAVPEATVGRLRELGTVVADRSFAVRAAKGPGDLVGHPWSTAAFAPYAIDAGRAPRAAEEVVVTGDWARPGQRVETDRGTVTVVGTLASRGFENALFYTDARAAELSPKSTQLVVTAGAAAVRAAIGGQDLQVLTGTDRRLADADPDRDSEALTAMNALFGTAGGVTAFVSVFVVASTFAFAVAQRRREFGLLRTAGATPGQVRRMVFAEALMVGVTASAAGCALGAYGAPKLAAWMVDGGLAPAWFTIGDFTWPYHVAFWTGLLVALLGVIAASWRAGRTGPTQALREASVDTEAMTWGRSLFAAGLLLTATVTLGLALFSDPGELLHRKTYVSRPMLLITAIALLAPVLVGPLTRLIAWLPAQLPGAGGMLVRENAAAGIRRTAAVAAPVLVTVALAGSLLGATATMNEAKATETREQTVASFVVTPAGDAGFDAATVKRFEAVEGAEVSATSASAVYVLEDGVALIRSEARAADAAPLARTVRLPLAAGKVSDLDDDSIIVNEEWEKHTVGQRVDVWLGDGTKKSLRIAAVMTTGTGNNGVYVTPANASGATVDRVDVALAEGADPAAVAVALTRAGGHVLTKDQWVQASYPETNRTTRYGFILVLGIALLYTGISLANTMVMATSDRVRELAVLRLAGATRWQVLAMVAGEALMVVAAGGVLGLLVAGLNLAGLWGALGLLSVRSPVRLPWAELGATVGSCAVLAMVCSLAPAALAMRRRAGELAGMHE</sequence>
<evidence type="ECO:0000256" key="5">
    <source>
        <dbReference type="ARBA" id="ARBA00023136"/>
    </source>
</evidence>